<dbReference type="Gene3D" id="3.30.70.270">
    <property type="match status" value="1"/>
</dbReference>
<sequence length="357" mass="39612">MQGDSHIVAPPKTPAEQAYDILAKQVAGMSAEEAAIFLRPPLERHKSHAKTKTKARITSLVPQAAADAKNLGAPLHGLHHILALPDAGSSVALRFTEKWQGAFCCTLIRNRHRAFGCSCPLASTALTTAEDEEESPWPTAKLEHTLFDEWILSTEAQAIPFEITKVLKEYRTVFPDNLPKGLPSTRAHDHHILLVPGKLPAKYTIHRMTPDQLTFHKQKTAKLSDNSWIGPIYSPVCSPTIMVDKRDDGLGERKMRMLVNYQALNAPTVAPDFTLLPIQTILEMLGGSKYLCTLDLEAGLHQTRMAKEDRWKTAFRPLLGLLEYRVMPFGLKGAPATFQASINAYLQPLFGQVLLRT</sequence>
<dbReference type="Proteomes" id="UP000030747">
    <property type="component" value="Unassembled WGS sequence"/>
</dbReference>
<evidence type="ECO:0000313" key="3">
    <source>
        <dbReference type="Proteomes" id="UP000030747"/>
    </source>
</evidence>
<dbReference type="Pfam" id="PF00078">
    <property type="entry name" value="RVT_1"/>
    <property type="match status" value="1"/>
</dbReference>
<evidence type="ECO:0000313" key="2">
    <source>
        <dbReference type="EMBL" id="CDJ38287.1"/>
    </source>
</evidence>
<reference evidence="2" key="2">
    <citation type="submission" date="2013-10" db="EMBL/GenBank/DDBJ databases">
        <authorList>
            <person name="Aslett M."/>
        </authorList>
    </citation>
    <scope>NUCLEOTIDE SEQUENCE [LARGE SCALE GENOMIC DNA]</scope>
    <source>
        <strain evidence="2">Houghton</strain>
    </source>
</reference>
<dbReference type="VEuPathDB" id="ToxoDB:ETH_00025035"/>
<protein>
    <recommendedName>
        <fullName evidence="1">Reverse transcriptase domain-containing protein</fullName>
    </recommendedName>
</protein>
<dbReference type="AlphaFoldDB" id="U6KPR0"/>
<dbReference type="PANTHER" id="PTHR24559">
    <property type="entry name" value="TRANSPOSON TY3-I GAG-POL POLYPROTEIN"/>
    <property type="match status" value="1"/>
</dbReference>
<dbReference type="InterPro" id="IPR000477">
    <property type="entry name" value="RT_dom"/>
</dbReference>
<accession>U6KPR0</accession>
<dbReference type="RefSeq" id="XP_013229125.1">
    <property type="nucleotide sequence ID" value="XM_013373671.1"/>
</dbReference>
<dbReference type="VEuPathDB" id="ToxoDB:ETH2_0818300"/>
<dbReference type="EMBL" id="HG673829">
    <property type="protein sequence ID" value="CDJ38287.1"/>
    <property type="molecule type" value="Genomic_DNA"/>
</dbReference>
<dbReference type="OrthoDB" id="2013610at2759"/>
<dbReference type="CDD" id="cd01647">
    <property type="entry name" value="RT_LTR"/>
    <property type="match status" value="1"/>
</dbReference>
<reference evidence="2" key="1">
    <citation type="submission" date="2013-10" db="EMBL/GenBank/DDBJ databases">
        <title>Genomic analysis of the causative agents of coccidiosis in chickens.</title>
        <authorList>
            <person name="Reid A.J."/>
            <person name="Blake D."/>
            <person name="Billington K."/>
            <person name="Browne H."/>
            <person name="Dunn M."/>
            <person name="Hung S."/>
            <person name="Kawahara F."/>
            <person name="Miranda-Saavedra D."/>
            <person name="Mourier T."/>
            <person name="Nagra H."/>
            <person name="Otto T.D."/>
            <person name="Rawlings N."/>
            <person name="Sanchez A."/>
            <person name="Sanders M."/>
            <person name="Subramaniam C."/>
            <person name="Tay Y."/>
            <person name="Dear P."/>
            <person name="Doerig C."/>
            <person name="Gruber A."/>
            <person name="Parkinson J."/>
            <person name="Shirley M."/>
            <person name="Wan K.L."/>
            <person name="Berriman M."/>
            <person name="Tomley F."/>
            <person name="Pain A."/>
        </authorList>
    </citation>
    <scope>NUCLEOTIDE SEQUENCE [LARGE SCALE GENOMIC DNA]</scope>
    <source>
        <strain evidence="2">Houghton</strain>
    </source>
</reference>
<dbReference type="InterPro" id="IPR053134">
    <property type="entry name" value="RNA-dir_DNA_polymerase"/>
</dbReference>
<keyword evidence="3" id="KW-1185">Reference proteome</keyword>
<dbReference type="OMA" id="CAMIDTH"/>
<dbReference type="SUPFAM" id="SSF56672">
    <property type="entry name" value="DNA/RNA polymerases"/>
    <property type="match status" value="1"/>
</dbReference>
<dbReference type="PANTHER" id="PTHR24559:SF444">
    <property type="entry name" value="REVERSE TRANSCRIPTASE DOMAIN-CONTAINING PROTEIN"/>
    <property type="match status" value="1"/>
</dbReference>
<dbReference type="InterPro" id="IPR043128">
    <property type="entry name" value="Rev_trsase/Diguanyl_cyclase"/>
</dbReference>
<name>U6KPR0_EIMTE</name>
<dbReference type="GeneID" id="25254117"/>
<dbReference type="InterPro" id="IPR043502">
    <property type="entry name" value="DNA/RNA_pol_sf"/>
</dbReference>
<proteinExistence type="predicted"/>
<organism evidence="2 3">
    <name type="scientific">Eimeria tenella</name>
    <name type="common">Coccidian parasite</name>
    <dbReference type="NCBI Taxonomy" id="5802"/>
    <lineage>
        <taxon>Eukaryota</taxon>
        <taxon>Sar</taxon>
        <taxon>Alveolata</taxon>
        <taxon>Apicomplexa</taxon>
        <taxon>Conoidasida</taxon>
        <taxon>Coccidia</taxon>
        <taxon>Eucoccidiorida</taxon>
        <taxon>Eimeriorina</taxon>
        <taxon>Eimeriidae</taxon>
        <taxon>Eimeria</taxon>
    </lineage>
</organism>
<evidence type="ECO:0000259" key="1">
    <source>
        <dbReference type="Pfam" id="PF00078"/>
    </source>
</evidence>
<feature type="domain" description="Reverse transcriptase" evidence="1">
    <location>
        <begin position="247"/>
        <end position="349"/>
    </location>
</feature>
<dbReference type="Gene3D" id="3.10.10.10">
    <property type="entry name" value="HIV Type 1 Reverse Transcriptase, subunit A, domain 1"/>
    <property type="match status" value="1"/>
</dbReference>
<gene>
    <name evidence="2" type="ORF">ETH_00025035</name>
</gene>